<dbReference type="Proteomes" id="UP001057455">
    <property type="component" value="Unassembled WGS sequence"/>
</dbReference>
<dbReference type="OrthoDB" id="364724at2759"/>
<dbReference type="AlphaFoldDB" id="A0A9W5WUW1"/>
<dbReference type="EMBL" id="BLIY01000014">
    <property type="protein sequence ID" value="GFE54326.1"/>
    <property type="molecule type" value="Genomic_DNA"/>
</dbReference>
<evidence type="ECO:0000313" key="2">
    <source>
        <dbReference type="Proteomes" id="UP001057455"/>
    </source>
</evidence>
<protein>
    <submittedName>
        <fullName evidence="1">Uncharacterized protein</fullName>
    </submittedName>
</protein>
<sequence length="134" mass="15717">MILNANRVAADNFREVMDASTFKQISQDSGTNSEACQAINKLWVRDFINELNLYKMDYIVHRYQSASMQLLKEPMDDTVFLDIGFDEPLDKMVTYFWAYHLKQAYDVFMHNASQMHTKWEKLKEKINTSTTASE</sequence>
<comment type="caution">
    <text evidence="1">The sequence shown here is derived from an EMBL/GenBank/DDBJ whole genome shotgun (WGS) entry which is preliminary data.</text>
</comment>
<proteinExistence type="predicted"/>
<reference evidence="1" key="1">
    <citation type="submission" date="2019-12" db="EMBL/GenBank/DDBJ databases">
        <title>Genome sequence of Babesia ovis.</title>
        <authorList>
            <person name="Yamagishi J."/>
            <person name="Sevinc F."/>
            <person name="Xuan X."/>
        </authorList>
    </citation>
    <scope>NUCLEOTIDE SEQUENCE</scope>
    <source>
        <strain evidence="1">Selcuk</strain>
    </source>
</reference>
<organism evidence="1 2">
    <name type="scientific">Babesia ovis</name>
    <dbReference type="NCBI Taxonomy" id="5869"/>
    <lineage>
        <taxon>Eukaryota</taxon>
        <taxon>Sar</taxon>
        <taxon>Alveolata</taxon>
        <taxon>Apicomplexa</taxon>
        <taxon>Aconoidasida</taxon>
        <taxon>Piroplasmida</taxon>
        <taxon>Babesiidae</taxon>
        <taxon>Babesia</taxon>
    </lineage>
</organism>
<accession>A0A9W5WUW1</accession>
<evidence type="ECO:0000313" key="1">
    <source>
        <dbReference type="EMBL" id="GFE54326.1"/>
    </source>
</evidence>
<gene>
    <name evidence="1" type="ORF">BaOVIS_017300</name>
</gene>
<keyword evidence="2" id="KW-1185">Reference proteome</keyword>
<name>A0A9W5WUW1_BABOV</name>